<evidence type="ECO:0000313" key="4">
    <source>
        <dbReference type="Proteomes" id="UP000668214"/>
    </source>
</evidence>
<dbReference type="Pfam" id="PF26215">
    <property type="entry name" value="HTH_animal"/>
    <property type="match status" value="1"/>
</dbReference>
<dbReference type="InterPro" id="IPR038606">
    <property type="entry name" value="To_sf"/>
</dbReference>
<feature type="non-terminal residue" evidence="3">
    <location>
        <position position="392"/>
    </location>
</feature>
<dbReference type="PROSITE" id="PS51257">
    <property type="entry name" value="PROKAR_LIPOPROTEIN"/>
    <property type="match status" value="1"/>
</dbReference>
<reference evidence="3" key="1">
    <citation type="submission" date="2020-02" db="EMBL/GenBank/DDBJ databases">
        <title>Relaxed selection underlies rapid genomic changes in the transitions from sociality to social parasitism in ants.</title>
        <authorList>
            <person name="Bi X."/>
        </authorList>
    </citation>
    <scope>NUCLEOTIDE SEQUENCE</scope>
    <source>
        <strain evidence="3">BGI-DK2014c</strain>
        <tissue evidence="3">Whole body</tissue>
    </source>
</reference>
<dbReference type="AlphaFoldDB" id="A0A836FZF9"/>
<dbReference type="InterPro" id="IPR058912">
    <property type="entry name" value="HTH_animal"/>
</dbReference>
<name>A0A836FZF9_9HYME</name>
<comment type="caution">
    <text evidence="3">The sequence shown here is derived from an EMBL/GenBank/DDBJ whole genome shotgun (WGS) entry which is preliminary data.</text>
</comment>
<feature type="signal peptide" evidence="1">
    <location>
        <begin position="1"/>
        <end position="21"/>
    </location>
</feature>
<proteinExistence type="predicted"/>
<dbReference type="PANTHER" id="PTHR11008:SF41">
    <property type="entry name" value="RE70318P"/>
    <property type="match status" value="1"/>
</dbReference>
<feature type="chain" id="PRO_5032358626" evidence="1">
    <location>
        <begin position="22"/>
        <end position="392"/>
    </location>
</feature>
<dbReference type="GO" id="GO:0005615">
    <property type="term" value="C:extracellular space"/>
    <property type="evidence" value="ECO:0007669"/>
    <property type="project" value="TreeGrafter"/>
</dbReference>
<evidence type="ECO:0000313" key="3">
    <source>
        <dbReference type="EMBL" id="KAG5327733.1"/>
    </source>
</evidence>
<gene>
    <name evidence="3" type="ORF">G6Z78_0002863</name>
</gene>
<dbReference type="Gene3D" id="3.15.10.30">
    <property type="entry name" value="Haemolymph juvenile hormone binding protein"/>
    <property type="match status" value="1"/>
</dbReference>
<dbReference type="Pfam" id="PF06585">
    <property type="entry name" value="JHBP"/>
    <property type="match status" value="1"/>
</dbReference>
<protein>
    <submittedName>
        <fullName evidence="3">CCCP protein</fullName>
    </submittedName>
</protein>
<keyword evidence="1" id="KW-0732">Signal</keyword>
<dbReference type="Proteomes" id="UP000668214">
    <property type="component" value="Unassembled WGS sequence"/>
</dbReference>
<organism evidence="3 4">
    <name type="scientific">Pseudoatta argentina</name>
    <dbReference type="NCBI Taxonomy" id="621737"/>
    <lineage>
        <taxon>Eukaryota</taxon>
        <taxon>Metazoa</taxon>
        <taxon>Ecdysozoa</taxon>
        <taxon>Arthropoda</taxon>
        <taxon>Hexapoda</taxon>
        <taxon>Insecta</taxon>
        <taxon>Pterygota</taxon>
        <taxon>Neoptera</taxon>
        <taxon>Endopterygota</taxon>
        <taxon>Hymenoptera</taxon>
        <taxon>Apocrita</taxon>
        <taxon>Aculeata</taxon>
        <taxon>Formicoidea</taxon>
        <taxon>Formicidae</taxon>
        <taxon>Myrmicinae</taxon>
        <taxon>Pseudoatta</taxon>
    </lineage>
</organism>
<accession>A0A836FZF9</accession>
<evidence type="ECO:0000259" key="2">
    <source>
        <dbReference type="Pfam" id="PF26215"/>
    </source>
</evidence>
<evidence type="ECO:0000256" key="1">
    <source>
        <dbReference type="SAM" id="SignalP"/>
    </source>
</evidence>
<dbReference type="InterPro" id="IPR010562">
    <property type="entry name" value="Haemolymph_juvenile_hormone-bd"/>
</dbReference>
<dbReference type="SMART" id="SM00700">
    <property type="entry name" value="JHBP"/>
    <property type="match status" value="1"/>
</dbReference>
<feature type="domain" description="Helix-turn-helix" evidence="2">
    <location>
        <begin position="207"/>
        <end position="256"/>
    </location>
</feature>
<dbReference type="EMBL" id="JAANIA010000062">
    <property type="protein sequence ID" value="KAG5327733.1"/>
    <property type="molecule type" value="Genomic_DNA"/>
</dbReference>
<feature type="non-terminal residue" evidence="3">
    <location>
        <position position="1"/>
    </location>
</feature>
<keyword evidence="4" id="KW-1185">Reference proteome</keyword>
<sequence>MNKRLWAILLLIVGCTATLSSDTSPEYVKQCSKSDPKLITCLIDALHHLRSYLKVGISEIELPSVEPFRMDELTLSLTGGTNGYKIQLRDLFIRGASNYTVEDIKLGSPFQAIVRMPALILDAHYSSSGVLIILPASGNGTFHARFGDAKVLVRGTVSTKLQENKTYLNVDNLDVVLGVKNLQMRVSKIFNNNRILNIYRFIQIISQCHKIETIYSLVDRAILLSNSIFYNKNIEFIIENLKDNGYLLRMIFYYINKKIKINNTSSDNIDTDKVLREKIYFYIRSISNKITKSIDKSIYKDKNQYDKNNNVIYKVNCNNCDASYVGQSNLETYHGNYHDFDWEKVSILDFKKNYRKRNISEMIHIKEQKNGLNLMKDTVLLDYSYFNIFDDI</sequence>
<dbReference type="PANTHER" id="PTHR11008">
    <property type="entry name" value="PROTEIN TAKEOUT-LIKE PROTEIN"/>
    <property type="match status" value="1"/>
</dbReference>